<feature type="chain" id="PRO_5020898621" description="Secreted protein" evidence="2">
    <location>
        <begin position="18"/>
        <end position="155"/>
    </location>
</feature>
<keyword evidence="2" id="KW-0732">Signal</keyword>
<evidence type="ECO:0000256" key="2">
    <source>
        <dbReference type="SAM" id="SignalP"/>
    </source>
</evidence>
<dbReference type="Proteomes" id="UP000295781">
    <property type="component" value="Chromosome"/>
</dbReference>
<proteinExistence type="predicted"/>
<reference evidence="3 4" key="1">
    <citation type="submission" date="2015-09" db="EMBL/GenBank/DDBJ databases">
        <title>Sorangium comparison.</title>
        <authorList>
            <person name="Zaburannyi N."/>
            <person name="Bunk B."/>
            <person name="Overmann J."/>
            <person name="Mueller R."/>
        </authorList>
    </citation>
    <scope>NUCLEOTIDE SEQUENCE [LARGE SCALE GENOMIC DNA]</scope>
    <source>
        <strain evidence="3 4">So ceGT47</strain>
    </source>
</reference>
<dbReference type="RefSeq" id="WP_129348245.1">
    <property type="nucleotide sequence ID" value="NZ_CP012670.1"/>
</dbReference>
<evidence type="ECO:0000313" key="3">
    <source>
        <dbReference type="EMBL" id="AUX23196.1"/>
    </source>
</evidence>
<name>A0A4P2Q2K0_SORCE</name>
<dbReference type="PROSITE" id="PS51257">
    <property type="entry name" value="PROKAR_LIPOPROTEIN"/>
    <property type="match status" value="1"/>
</dbReference>
<accession>A0A4P2Q2K0</accession>
<dbReference type="AlphaFoldDB" id="A0A4P2Q2K0"/>
<feature type="signal peptide" evidence="2">
    <location>
        <begin position="1"/>
        <end position="17"/>
    </location>
</feature>
<evidence type="ECO:0000313" key="4">
    <source>
        <dbReference type="Proteomes" id="UP000295781"/>
    </source>
</evidence>
<evidence type="ECO:0000256" key="1">
    <source>
        <dbReference type="SAM" id="MobiDB-lite"/>
    </source>
</evidence>
<protein>
    <recommendedName>
        <fullName evidence="5">Secreted protein</fullName>
    </recommendedName>
</protein>
<dbReference type="OrthoDB" id="5525700at2"/>
<sequence length="155" mass="15578">MRIAFLLLSCCAAPALVGCLKPKHGPPEFLVSPGVVRTTPVGDGTEPASRGNDYAGAAATLVGAAGATVVQREVYDICYASCQAGTTCDPETGLCVRLPCGGKCPADHRCKVVEGRETCVLGAPDRGVVPQAAGAGEENLGTGGAPGEVRGPRAD</sequence>
<evidence type="ECO:0008006" key="5">
    <source>
        <dbReference type="Google" id="ProtNLM"/>
    </source>
</evidence>
<feature type="region of interest" description="Disordered" evidence="1">
    <location>
        <begin position="130"/>
        <end position="155"/>
    </location>
</feature>
<dbReference type="EMBL" id="CP012670">
    <property type="protein sequence ID" value="AUX23196.1"/>
    <property type="molecule type" value="Genomic_DNA"/>
</dbReference>
<organism evidence="3 4">
    <name type="scientific">Sorangium cellulosum</name>
    <name type="common">Polyangium cellulosum</name>
    <dbReference type="NCBI Taxonomy" id="56"/>
    <lineage>
        <taxon>Bacteria</taxon>
        <taxon>Pseudomonadati</taxon>
        <taxon>Myxococcota</taxon>
        <taxon>Polyangia</taxon>
        <taxon>Polyangiales</taxon>
        <taxon>Polyangiaceae</taxon>
        <taxon>Sorangium</taxon>
    </lineage>
</organism>
<gene>
    <name evidence="3" type="ORF">SOCEGT47_037190</name>
</gene>